<sequence length="252" mass="27588">MKKIITLSAVFLISFIVFCIIKLPASIALDVAKPYFPKQLEVGQTVGTVWQGQMLQVRFDGEQLNNVRWDIAGWKLFTGKLNANVKFGNARERSDISGYADVSYGLFNKEIKVTDGLVRSTVERAMQRVQLPLPVTAKGRVILELDEYSSGAPYCDSLKGEIASPNIDVQGLNGWFNIGPLAGKLSCKSGDVAILIDPDNTLGLEADATLKANFDFSVAGYVKPDASLPKDVHDAVKFLGRPDSQGRYPLNF</sequence>
<reference evidence="8" key="1">
    <citation type="journal article" date="2015" name="Nature">
        <title>Complex archaea that bridge the gap between prokaryotes and eukaryotes.</title>
        <authorList>
            <person name="Spang A."/>
            <person name="Saw J.H."/>
            <person name="Jorgensen S.L."/>
            <person name="Zaremba-Niedzwiedzka K."/>
            <person name="Martijn J."/>
            <person name="Lind A.E."/>
            <person name="van Eijk R."/>
            <person name="Schleper C."/>
            <person name="Guy L."/>
            <person name="Ettema T.J."/>
        </authorList>
    </citation>
    <scope>NUCLEOTIDE SEQUENCE</scope>
</reference>
<name>A0A0F9D809_9ZZZZ</name>
<dbReference type="AlphaFoldDB" id="A0A0F9D809"/>
<feature type="non-terminal residue" evidence="8">
    <location>
        <position position="1"/>
    </location>
</feature>
<keyword evidence="3" id="KW-1003">Cell membrane</keyword>
<evidence type="ECO:0000256" key="1">
    <source>
        <dbReference type="ARBA" id="ARBA00004533"/>
    </source>
</evidence>
<comment type="subcellular location">
    <subcellularLocation>
        <location evidence="1">Cell inner membrane</location>
    </subcellularLocation>
</comment>
<dbReference type="GO" id="GO:0015628">
    <property type="term" value="P:protein secretion by the type II secretion system"/>
    <property type="evidence" value="ECO:0007669"/>
    <property type="project" value="InterPro"/>
</dbReference>
<keyword evidence="5" id="KW-0812">Transmembrane</keyword>
<dbReference type="Pfam" id="PF01203">
    <property type="entry name" value="T2SSN"/>
    <property type="match status" value="1"/>
</dbReference>
<dbReference type="InterPro" id="IPR022792">
    <property type="entry name" value="T2SS_protein-GspN"/>
</dbReference>
<accession>A0A0F9D809</accession>
<dbReference type="GO" id="GO:0015627">
    <property type="term" value="C:type II protein secretion system complex"/>
    <property type="evidence" value="ECO:0007669"/>
    <property type="project" value="InterPro"/>
</dbReference>
<proteinExistence type="predicted"/>
<evidence type="ECO:0008006" key="9">
    <source>
        <dbReference type="Google" id="ProtNLM"/>
    </source>
</evidence>
<keyword evidence="2" id="KW-0813">Transport</keyword>
<evidence type="ECO:0000256" key="2">
    <source>
        <dbReference type="ARBA" id="ARBA00022448"/>
    </source>
</evidence>
<dbReference type="GO" id="GO:0005886">
    <property type="term" value="C:plasma membrane"/>
    <property type="evidence" value="ECO:0007669"/>
    <property type="project" value="UniProtKB-SubCell"/>
</dbReference>
<evidence type="ECO:0000256" key="7">
    <source>
        <dbReference type="ARBA" id="ARBA00023136"/>
    </source>
</evidence>
<evidence type="ECO:0000256" key="4">
    <source>
        <dbReference type="ARBA" id="ARBA00022519"/>
    </source>
</evidence>
<evidence type="ECO:0000313" key="8">
    <source>
        <dbReference type="EMBL" id="KKL57833.1"/>
    </source>
</evidence>
<evidence type="ECO:0000256" key="6">
    <source>
        <dbReference type="ARBA" id="ARBA00022927"/>
    </source>
</evidence>
<dbReference type="EMBL" id="LAZR01030029">
    <property type="protein sequence ID" value="KKL57833.1"/>
    <property type="molecule type" value="Genomic_DNA"/>
</dbReference>
<gene>
    <name evidence="8" type="ORF">LCGC14_2231490</name>
</gene>
<comment type="caution">
    <text evidence="8">The sequence shown here is derived from an EMBL/GenBank/DDBJ whole genome shotgun (WGS) entry which is preliminary data.</text>
</comment>
<evidence type="ECO:0000256" key="3">
    <source>
        <dbReference type="ARBA" id="ARBA00022475"/>
    </source>
</evidence>
<keyword evidence="4" id="KW-0997">Cell inner membrane</keyword>
<evidence type="ECO:0000256" key="5">
    <source>
        <dbReference type="ARBA" id="ARBA00022692"/>
    </source>
</evidence>
<organism evidence="8">
    <name type="scientific">marine sediment metagenome</name>
    <dbReference type="NCBI Taxonomy" id="412755"/>
    <lineage>
        <taxon>unclassified sequences</taxon>
        <taxon>metagenomes</taxon>
        <taxon>ecological metagenomes</taxon>
    </lineage>
</organism>
<keyword evidence="7" id="KW-0472">Membrane</keyword>
<protein>
    <recommendedName>
        <fullName evidence="9">General secretion pathway protein N</fullName>
    </recommendedName>
</protein>
<keyword evidence="6" id="KW-0653">Protein transport</keyword>